<dbReference type="AlphaFoldDB" id="A0AAD6VQU7"/>
<keyword evidence="3" id="KW-1185">Reference proteome</keyword>
<evidence type="ECO:0000256" key="1">
    <source>
        <dbReference type="SAM" id="MobiDB-lite"/>
    </source>
</evidence>
<evidence type="ECO:0000313" key="3">
    <source>
        <dbReference type="Proteomes" id="UP001219525"/>
    </source>
</evidence>
<name>A0AAD6VQU7_9AGAR</name>
<protein>
    <submittedName>
        <fullName evidence="2">Uncharacterized protein</fullName>
    </submittedName>
</protein>
<dbReference type="EMBL" id="JARJCW010000014">
    <property type="protein sequence ID" value="KAJ7216988.1"/>
    <property type="molecule type" value="Genomic_DNA"/>
</dbReference>
<sequence>MADAAAADSPLSAVSSLAFTGAEGCMPMEDDPKPLAPNGGELTGKRWTVNVHTKTVVCNGAALYDGKVDPPACLDCQQFLDHTAPAIGDADYENALRHAALLVDANLRAITNAHFEGQIIFPELIIALKERDEARAKYASAKDTLKSVKSAGHSEKVTNAPSCVNAPDNVKATWAPDPRSAVPVIDWRVDERGAPRDIDAVKAATRTLSTDRYWVTAHHLMAYLIGAWQWDAQGRSKSQVPADIFEWFLAGFDIPSWVLDATLRNHAPGTQDIKAWYEAMAPPEFTDPPQAFAAYMQFMEVDFQGCRFVDSQWTVDLSLVWGRTLWDAIAPHRTDQFSSDAQKRDNLLVMRAIVQVIGWGGQYRNFLTDNRYQVAAKLSPIRWPTDRLSDEQLAPAAVAQVLAAMGLTDTFADLWWFFVQQYVREWHADPPTFASSGVSRPVVYLVDPEQYQVFVAQSEPSLAWSPAPARDFYPRSSLLPWRTSRDQYIHNRFLRDWQQAVDVVRTPDGHFIRARDRPSMPPTPAHIPAYATRYTRPPTSRPRPPPAHIDDDVDMMSAEAPVRNQCAATRTTPYYQPPTRFGYLADGAANSSRYAHAYPKPQRTARDFRNDRNNLF</sequence>
<organism evidence="2 3">
    <name type="scientific">Mycena pura</name>
    <dbReference type="NCBI Taxonomy" id="153505"/>
    <lineage>
        <taxon>Eukaryota</taxon>
        <taxon>Fungi</taxon>
        <taxon>Dikarya</taxon>
        <taxon>Basidiomycota</taxon>
        <taxon>Agaricomycotina</taxon>
        <taxon>Agaricomycetes</taxon>
        <taxon>Agaricomycetidae</taxon>
        <taxon>Agaricales</taxon>
        <taxon>Marasmiineae</taxon>
        <taxon>Mycenaceae</taxon>
        <taxon>Mycena</taxon>
    </lineage>
</organism>
<feature type="region of interest" description="Disordered" evidence="1">
    <location>
        <begin position="513"/>
        <end position="546"/>
    </location>
</feature>
<comment type="caution">
    <text evidence="2">The sequence shown here is derived from an EMBL/GenBank/DDBJ whole genome shotgun (WGS) entry which is preliminary data.</text>
</comment>
<proteinExistence type="predicted"/>
<accession>A0AAD6VQU7</accession>
<reference evidence="2" key="1">
    <citation type="submission" date="2023-03" db="EMBL/GenBank/DDBJ databases">
        <title>Massive genome expansion in bonnet fungi (Mycena s.s.) driven by repeated elements and novel gene families across ecological guilds.</title>
        <authorList>
            <consortium name="Lawrence Berkeley National Laboratory"/>
            <person name="Harder C.B."/>
            <person name="Miyauchi S."/>
            <person name="Viragh M."/>
            <person name="Kuo A."/>
            <person name="Thoen E."/>
            <person name="Andreopoulos B."/>
            <person name="Lu D."/>
            <person name="Skrede I."/>
            <person name="Drula E."/>
            <person name="Henrissat B."/>
            <person name="Morin E."/>
            <person name="Kohler A."/>
            <person name="Barry K."/>
            <person name="LaButti K."/>
            <person name="Morin E."/>
            <person name="Salamov A."/>
            <person name="Lipzen A."/>
            <person name="Mereny Z."/>
            <person name="Hegedus B."/>
            <person name="Baldrian P."/>
            <person name="Stursova M."/>
            <person name="Weitz H."/>
            <person name="Taylor A."/>
            <person name="Grigoriev I.V."/>
            <person name="Nagy L.G."/>
            <person name="Martin F."/>
            <person name="Kauserud H."/>
        </authorList>
    </citation>
    <scope>NUCLEOTIDE SEQUENCE</scope>
    <source>
        <strain evidence="2">9144</strain>
    </source>
</reference>
<gene>
    <name evidence="2" type="ORF">GGX14DRAFT_390827</name>
</gene>
<evidence type="ECO:0000313" key="2">
    <source>
        <dbReference type="EMBL" id="KAJ7216988.1"/>
    </source>
</evidence>
<dbReference type="Proteomes" id="UP001219525">
    <property type="component" value="Unassembled WGS sequence"/>
</dbReference>